<name>R7TJW8_CAPTE</name>
<evidence type="ECO:0000256" key="4">
    <source>
        <dbReference type="ARBA" id="ARBA00022475"/>
    </source>
</evidence>
<dbReference type="GO" id="GO:0005886">
    <property type="term" value="C:plasma membrane"/>
    <property type="evidence" value="ECO:0007669"/>
    <property type="project" value="UniProtKB-SubCell"/>
</dbReference>
<keyword evidence="17" id="KW-1185">Reference proteome</keyword>
<comment type="function">
    <text evidence="13">Probable chloride channel.</text>
</comment>
<evidence type="ECO:0000313" key="16">
    <source>
        <dbReference type="EnsemblMetazoa" id="CapteP228118"/>
    </source>
</evidence>
<dbReference type="OMA" id="DFCSEPN"/>
<keyword evidence="12 13" id="KW-0407">Ion channel</keyword>
<dbReference type="GO" id="GO:0072320">
    <property type="term" value="F:volume-sensitive chloride channel activity"/>
    <property type="evidence" value="ECO:0007669"/>
    <property type="project" value="TreeGrafter"/>
</dbReference>
<reference evidence="17" key="1">
    <citation type="submission" date="2012-12" db="EMBL/GenBank/DDBJ databases">
        <authorList>
            <person name="Hellsten U."/>
            <person name="Grimwood J."/>
            <person name="Chapman J.A."/>
            <person name="Shapiro H."/>
            <person name="Aerts A."/>
            <person name="Otillar R.P."/>
            <person name="Terry A.Y."/>
            <person name="Boore J.L."/>
            <person name="Simakov O."/>
            <person name="Marletaz F."/>
            <person name="Cho S.-J."/>
            <person name="Edsinger-Gonzales E."/>
            <person name="Havlak P."/>
            <person name="Kuo D.-H."/>
            <person name="Larsson T."/>
            <person name="Lv J."/>
            <person name="Arendt D."/>
            <person name="Savage R."/>
            <person name="Osoegawa K."/>
            <person name="de Jong P."/>
            <person name="Lindberg D.R."/>
            <person name="Seaver E.C."/>
            <person name="Weisblat D.A."/>
            <person name="Putnam N.H."/>
            <person name="Grigoriev I.V."/>
            <person name="Rokhsar D.S."/>
        </authorList>
    </citation>
    <scope>NUCLEOTIDE SEQUENCE</scope>
    <source>
        <strain evidence="17">I ESC-2004</strain>
    </source>
</reference>
<evidence type="ECO:0000256" key="3">
    <source>
        <dbReference type="ARBA" id="ARBA00022448"/>
    </source>
</evidence>
<protein>
    <recommendedName>
        <fullName evidence="13">Protein tweety homolog</fullName>
    </recommendedName>
</protein>
<evidence type="ECO:0000256" key="14">
    <source>
        <dbReference type="SAM" id="MobiDB-lite"/>
    </source>
</evidence>
<dbReference type="FunCoup" id="R7TJW8">
    <property type="interactions" value="195"/>
</dbReference>
<feature type="region of interest" description="Disordered" evidence="14">
    <location>
        <begin position="477"/>
        <end position="504"/>
    </location>
</feature>
<keyword evidence="6 13" id="KW-1133">Transmembrane helix</keyword>
<evidence type="ECO:0000256" key="7">
    <source>
        <dbReference type="ARBA" id="ARBA00023065"/>
    </source>
</evidence>
<evidence type="ECO:0000256" key="2">
    <source>
        <dbReference type="ARBA" id="ARBA00009849"/>
    </source>
</evidence>
<evidence type="ECO:0000256" key="6">
    <source>
        <dbReference type="ARBA" id="ARBA00022989"/>
    </source>
</evidence>
<keyword evidence="5 13" id="KW-0812">Transmembrane</keyword>
<keyword evidence="3 13" id="KW-0813">Transport</keyword>
<dbReference type="GO" id="GO:0034707">
    <property type="term" value="C:chloride channel complex"/>
    <property type="evidence" value="ECO:0007669"/>
    <property type="project" value="UniProtKB-UniRule"/>
</dbReference>
<comment type="caution">
    <text evidence="13">Lacks conserved residue(s) required for the propagation of feature annotation.</text>
</comment>
<comment type="similarity">
    <text evidence="2 13">Belongs to the tweety family.</text>
</comment>
<feature type="transmembrane region" description="Helical" evidence="13">
    <location>
        <begin position="212"/>
        <end position="235"/>
    </location>
</feature>
<dbReference type="EMBL" id="KB310531">
    <property type="protein sequence ID" value="ELT91395.1"/>
    <property type="molecule type" value="Genomic_DNA"/>
</dbReference>
<dbReference type="EMBL" id="AMQN01013832">
    <property type="status" value="NOT_ANNOTATED_CDS"/>
    <property type="molecule type" value="Genomic_DNA"/>
</dbReference>
<feature type="compositionally biased region" description="Basic and acidic residues" evidence="14">
    <location>
        <begin position="662"/>
        <end position="677"/>
    </location>
</feature>
<dbReference type="AlphaFoldDB" id="R7TJW8"/>
<proteinExistence type="inferred from homology"/>
<dbReference type="Proteomes" id="UP000014760">
    <property type="component" value="Unassembled WGS sequence"/>
</dbReference>
<dbReference type="OrthoDB" id="187568at2759"/>
<organism evidence="15">
    <name type="scientific">Capitella teleta</name>
    <name type="common">Polychaete worm</name>
    <dbReference type="NCBI Taxonomy" id="283909"/>
    <lineage>
        <taxon>Eukaryota</taxon>
        <taxon>Metazoa</taxon>
        <taxon>Spiralia</taxon>
        <taxon>Lophotrochozoa</taxon>
        <taxon>Annelida</taxon>
        <taxon>Polychaeta</taxon>
        <taxon>Sedentaria</taxon>
        <taxon>Scolecida</taxon>
        <taxon>Capitellidae</taxon>
        <taxon>Capitella</taxon>
    </lineage>
</organism>
<feature type="compositionally biased region" description="Low complexity" evidence="14">
    <location>
        <begin position="569"/>
        <end position="580"/>
    </location>
</feature>
<keyword evidence="9 13" id="KW-0869">Chloride channel</keyword>
<feature type="compositionally biased region" description="Basic residues" evidence="14">
    <location>
        <begin position="477"/>
        <end position="492"/>
    </location>
</feature>
<keyword evidence="11 13" id="KW-0868">Chloride</keyword>
<dbReference type="EMBL" id="AMQN01013833">
    <property type="status" value="NOT_ANNOTATED_CDS"/>
    <property type="molecule type" value="Genomic_DNA"/>
</dbReference>
<comment type="subcellular location">
    <subcellularLocation>
        <location evidence="1">Cell membrane</location>
        <topology evidence="1">Multi-pass membrane protein</topology>
    </subcellularLocation>
</comment>
<evidence type="ECO:0000256" key="9">
    <source>
        <dbReference type="ARBA" id="ARBA00023173"/>
    </source>
</evidence>
<dbReference type="PANTHER" id="PTHR12424:SF8">
    <property type="entry name" value="PROTEIN TWEETY"/>
    <property type="match status" value="1"/>
</dbReference>
<feature type="transmembrane region" description="Helical" evidence="13">
    <location>
        <begin position="44"/>
        <end position="66"/>
    </location>
</feature>
<evidence type="ECO:0000256" key="12">
    <source>
        <dbReference type="ARBA" id="ARBA00023303"/>
    </source>
</evidence>
<gene>
    <name evidence="15" type="ORF">CAPTEDRAFT_228118</name>
</gene>
<evidence type="ECO:0000256" key="5">
    <source>
        <dbReference type="ARBA" id="ARBA00022692"/>
    </source>
</evidence>
<evidence type="ECO:0000256" key="8">
    <source>
        <dbReference type="ARBA" id="ARBA00023136"/>
    </source>
</evidence>
<evidence type="ECO:0000256" key="10">
    <source>
        <dbReference type="ARBA" id="ARBA00023180"/>
    </source>
</evidence>
<evidence type="ECO:0000256" key="11">
    <source>
        <dbReference type="ARBA" id="ARBA00023214"/>
    </source>
</evidence>
<feature type="transmembrane region" description="Helical" evidence="13">
    <location>
        <begin position="86"/>
        <end position="105"/>
    </location>
</feature>
<dbReference type="InterPro" id="IPR006990">
    <property type="entry name" value="Tweety"/>
</dbReference>
<evidence type="ECO:0000313" key="15">
    <source>
        <dbReference type="EMBL" id="ELT91395.1"/>
    </source>
</evidence>
<evidence type="ECO:0000256" key="1">
    <source>
        <dbReference type="ARBA" id="ARBA00004651"/>
    </source>
</evidence>
<evidence type="ECO:0000256" key="13">
    <source>
        <dbReference type="RuleBase" id="RU361114"/>
    </source>
</evidence>
<dbReference type="HOGENOM" id="CLU_406110_0_0_1"/>
<dbReference type="PANTHER" id="PTHR12424">
    <property type="entry name" value="TWEETY-RELATED"/>
    <property type="match status" value="1"/>
</dbReference>
<feature type="transmembrane region" description="Helical" evidence="13">
    <location>
        <begin position="242"/>
        <end position="262"/>
    </location>
</feature>
<evidence type="ECO:0000313" key="17">
    <source>
        <dbReference type="Proteomes" id="UP000014760"/>
    </source>
</evidence>
<sequence>MKFLSDYEPSWLASFLHSFPHLDLTFQPVNSTFDPENGRYRESLVFWSAVPVLWLLVTLLGFLLYFCYRCCQRDMEKKQRIPCLKWTMAIIAIFTIAVIGVGFYGNENAHKGCDQFVEASSDIDRTIADLKRQGLDLELAVNKTIADGVSGLHKVYNSHPEIVRKQRQKLGDLTEEVQRLSKSILTPITSINRRVSHLNLSSVNYYTSEYSFYRWLAVLLLLCWMVLLCLILLLGIGLASKCTLLVFCAFGIFTLVLGWMSAGLHLGISVGLGDFCMDPDSFFERLSYRHASRDSAVLLYYLKCDQSVAPNPFSQPLYEANDIIRNCNSTLDKVTSIAYQLIDQRELESHVYGVKIGLNRSRDVMTSLTAAVDCRQMHTHYQDGIEGACHVALPGYCFLLLSAAVSGLLFTLLVVLASRAWRHFGSSHCVEGQDSAPFCLEFVLGKQRALARCTTRQKLRKPKLPLGNKLPSQYLRKNPHLTKVKSSHRQASTKKEEDDPFLPYADDASASHYRKAYMEVEDDDPFLPRPDNSSPSYYRYASLPTSRPVSLHDDRRSSYPNAPPMVPFSRGAAASRVGGARDLGTHSMGRHSTPPPALDGFPLLTQVSQPQRRYPSPPMEECLPMSELPPPPPPHHKAEALPDEPPPRYNSNEFYRQYSDVNHSDDGRPDYVRETHA</sequence>
<reference evidence="15 17" key="2">
    <citation type="journal article" date="2013" name="Nature">
        <title>Insights into bilaterian evolution from three spiralian genomes.</title>
        <authorList>
            <person name="Simakov O."/>
            <person name="Marletaz F."/>
            <person name="Cho S.J."/>
            <person name="Edsinger-Gonzales E."/>
            <person name="Havlak P."/>
            <person name="Hellsten U."/>
            <person name="Kuo D.H."/>
            <person name="Larsson T."/>
            <person name="Lv J."/>
            <person name="Arendt D."/>
            <person name="Savage R."/>
            <person name="Osoegawa K."/>
            <person name="de Jong P."/>
            <person name="Grimwood J."/>
            <person name="Chapman J.A."/>
            <person name="Shapiro H."/>
            <person name="Aerts A."/>
            <person name="Otillar R.P."/>
            <person name="Terry A.Y."/>
            <person name="Boore J.L."/>
            <person name="Grigoriev I.V."/>
            <person name="Lindberg D.R."/>
            <person name="Seaver E.C."/>
            <person name="Weisblat D.A."/>
            <person name="Putnam N.H."/>
            <person name="Rokhsar D.S."/>
        </authorList>
    </citation>
    <scope>NUCLEOTIDE SEQUENCE</scope>
    <source>
        <strain evidence="15 17">I ESC-2004</strain>
    </source>
</reference>
<accession>R7TJW8</accession>
<reference evidence="16" key="3">
    <citation type="submission" date="2015-06" db="UniProtKB">
        <authorList>
            <consortium name="EnsemblMetazoa"/>
        </authorList>
    </citation>
    <scope>IDENTIFICATION</scope>
</reference>
<keyword evidence="4" id="KW-1003">Cell membrane</keyword>
<keyword evidence="10" id="KW-0325">Glycoprotein</keyword>
<dbReference type="Pfam" id="PF04906">
    <property type="entry name" value="Tweety"/>
    <property type="match status" value="1"/>
</dbReference>
<dbReference type="GO" id="GO:0005229">
    <property type="term" value="F:intracellularly calcium-gated chloride channel activity"/>
    <property type="evidence" value="ECO:0007669"/>
    <property type="project" value="TreeGrafter"/>
</dbReference>
<dbReference type="EnsemblMetazoa" id="CapteT228118">
    <property type="protein sequence ID" value="CapteP228118"/>
    <property type="gene ID" value="CapteG228118"/>
</dbReference>
<feature type="region of interest" description="Disordered" evidence="14">
    <location>
        <begin position="521"/>
        <end position="677"/>
    </location>
</feature>
<keyword evidence="7 13" id="KW-0406">Ion transport</keyword>
<keyword evidence="8 13" id="KW-0472">Membrane</keyword>